<dbReference type="Proteomes" id="UP000077628">
    <property type="component" value="Unassembled WGS sequence"/>
</dbReference>
<proteinExistence type="inferred from homology"/>
<gene>
    <name evidence="3" type="ORF">A1355_09445</name>
</gene>
<accession>A0A177NF89</accession>
<dbReference type="OrthoDB" id="9804157at2"/>
<dbReference type="InterPro" id="IPR002871">
    <property type="entry name" value="NIF_FeS_clus_asmbl_NifU_N"/>
</dbReference>
<evidence type="ECO:0000313" key="4">
    <source>
        <dbReference type="Proteomes" id="UP000077628"/>
    </source>
</evidence>
<dbReference type="EMBL" id="LUUK01000183">
    <property type="protein sequence ID" value="OAI16726.1"/>
    <property type="molecule type" value="Genomic_DNA"/>
</dbReference>
<dbReference type="PANTHER" id="PTHR10093">
    <property type="entry name" value="IRON-SULFUR CLUSTER ASSEMBLY ENZYME NIFU HOMOLOG"/>
    <property type="match status" value="1"/>
</dbReference>
<dbReference type="Gene3D" id="3.90.1010.10">
    <property type="match status" value="1"/>
</dbReference>
<feature type="domain" description="NIF system FeS cluster assembly NifU N-terminal" evidence="2">
    <location>
        <begin position="9"/>
        <end position="129"/>
    </location>
</feature>
<dbReference type="RefSeq" id="WP_064030162.1">
    <property type="nucleotide sequence ID" value="NZ_LUUK01000183.1"/>
</dbReference>
<evidence type="ECO:0000313" key="3">
    <source>
        <dbReference type="EMBL" id="OAI16726.1"/>
    </source>
</evidence>
<dbReference type="Pfam" id="PF01592">
    <property type="entry name" value="NifU_N"/>
    <property type="match status" value="1"/>
</dbReference>
<dbReference type="CDD" id="cd06664">
    <property type="entry name" value="IscU_like"/>
    <property type="match status" value="1"/>
</dbReference>
<evidence type="ECO:0000256" key="1">
    <source>
        <dbReference type="ARBA" id="ARBA00006420"/>
    </source>
</evidence>
<protein>
    <submittedName>
        <fullName evidence="3">Iron-sulfur cluster assembly scaffold protein</fullName>
    </submittedName>
</protein>
<dbReference type="STRING" id="702114.A1355_09445"/>
<dbReference type="GO" id="GO:0016226">
    <property type="term" value="P:iron-sulfur cluster assembly"/>
    <property type="evidence" value="ECO:0007669"/>
    <property type="project" value="InterPro"/>
</dbReference>
<organism evidence="3 4">
    <name type="scientific">Methylomonas koyamae</name>
    <dbReference type="NCBI Taxonomy" id="702114"/>
    <lineage>
        <taxon>Bacteria</taxon>
        <taxon>Pseudomonadati</taxon>
        <taxon>Pseudomonadota</taxon>
        <taxon>Gammaproteobacteria</taxon>
        <taxon>Methylococcales</taxon>
        <taxon>Methylococcaceae</taxon>
        <taxon>Methylomonas</taxon>
    </lineage>
</organism>
<reference evidence="4" key="1">
    <citation type="submission" date="2016-03" db="EMBL/GenBank/DDBJ databases">
        <authorList>
            <person name="Heylen K."/>
            <person name="De Vos P."/>
            <person name="Vekeman B."/>
        </authorList>
    </citation>
    <scope>NUCLEOTIDE SEQUENCE [LARGE SCALE GENOMIC DNA]</scope>
    <source>
        <strain evidence="4">R-45383</strain>
    </source>
</reference>
<dbReference type="AlphaFoldDB" id="A0A177NF89"/>
<comment type="similarity">
    <text evidence="1">Belongs to the NifU family.</text>
</comment>
<dbReference type="GO" id="GO:0005506">
    <property type="term" value="F:iron ion binding"/>
    <property type="evidence" value="ECO:0007669"/>
    <property type="project" value="InterPro"/>
</dbReference>
<dbReference type="NCBIfam" id="TIGR01994">
    <property type="entry name" value="SUF_scaf_2"/>
    <property type="match status" value="1"/>
</dbReference>
<sequence length="151" mass="16968">MFEDLRDLYQEVIFDHNRNPRNFRIMEEANRRVDGFNPLCGDKLTLFLKIGDDRVIQDASFQGSGCAISTASVSLMTEIIKGLTEDEAEALFKQFHEMTTGKTEDINLEAIGKLAVLAGVREYPARVKCATLAWHTLDAALKNEREAVSTE</sequence>
<name>A0A177NF89_9GAMM</name>
<comment type="caution">
    <text evidence="3">The sequence shown here is derived from an EMBL/GenBank/DDBJ whole genome shotgun (WGS) entry which is preliminary data.</text>
</comment>
<dbReference type="FunFam" id="3.90.1010.10:FF:000002">
    <property type="entry name" value="Iron-sulfur cluster assembly scaffold protein NifU"/>
    <property type="match status" value="1"/>
</dbReference>
<dbReference type="GO" id="GO:0051536">
    <property type="term" value="F:iron-sulfur cluster binding"/>
    <property type="evidence" value="ECO:0007669"/>
    <property type="project" value="InterPro"/>
</dbReference>
<dbReference type="SUPFAM" id="SSF82649">
    <property type="entry name" value="SufE/NifU"/>
    <property type="match status" value="1"/>
</dbReference>
<keyword evidence="4" id="KW-1185">Reference proteome</keyword>
<evidence type="ECO:0000259" key="2">
    <source>
        <dbReference type="Pfam" id="PF01592"/>
    </source>
</evidence>